<evidence type="ECO:0000313" key="1">
    <source>
        <dbReference type="EMBL" id="KAF7382544.1"/>
    </source>
</evidence>
<dbReference type="Proteomes" id="UP000617340">
    <property type="component" value="Unassembled WGS sequence"/>
</dbReference>
<name>A0A834J8U3_VESGE</name>
<organism evidence="1 2">
    <name type="scientific">Vespula germanica</name>
    <name type="common">German yellow jacket</name>
    <name type="synonym">Paravespula germanica</name>
    <dbReference type="NCBI Taxonomy" id="30212"/>
    <lineage>
        <taxon>Eukaryota</taxon>
        <taxon>Metazoa</taxon>
        <taxon>Ecdysozoa</taxon>
        <taxon>Arthropoda</taxon>
        <taxon>Hexapoda</taxon>
        <taxon>Insecta</taxon>
        <taxon>Pterygota</taxon>
        <taxon>Neoptera</taxon>
        <taxon>Endopterygota</taxon>
        <taxon>Hymenoptera</taxon>
        <taxon>Apocrita</taxon>
        <taxon>Aculeata</taxon>
        <taxon>Vespoidea</taxon>
        <taxon>Vespidae</taxon>
        <taxon>Vespinae</taxon>
        <taxon>Vespula</taxon>
    </lineage>
</organism>
<keyword evidence="2" id="KW-1185">Reference proteome</keyword>
<reference evidence="1" key="1">
    <citation type="journal article" date="2020" name="G3 (Bethesda)">
        <title>High-Quality Assemblies for Three Invasive Social Wasps from the &lt;i&gt;Vespula&lt;/i&gt; Genus.</title>
        <authorList>
            <person name="Harrop T.W.R."/>
            <person name="Guhlin J."/>
            <person name="McLaughlin G.M."/>
            <person name="Permina E."/>
            <person name="Stockwell P."/>
            <person name="Gilligan J."/>
            <person name="Le Lec M.F."/>
            <person name="Gruber M.A.M."/>
            <person name="Quinn O."/>
            <person name="Lovegrove M."/>
            <person name="Duncan E.J."/>
            <person name="Remnant E.J."/>
            <person name="Van Eeckhoven J."/>
            <person name="Graham B."/>
            <person name="Knapp R.A."/>
            <person name="Langford K.W."/>
            <person name="Kronenberg Z."/>
            <person name="Press M.O."/>
            <person name="Eacker S.M."/>
            <person name="Wilson-Rankin E.E."/>
            <person name="Purcell J."/>
            <person name="Lester P.J."/>
            <person name="Dearden P.K."/>
        </authorList>
    </citation>
    <scope>NUCLEOTIDE SEQUENCE</scope>
    <source>
        <strain evidence="1">Linc-1</strain>
    </source>
</reference>
<accession>A0A834J8U3</accession>
<gene>
    <name evidence="1" type="ORF">HZH68_015463</name>
</gene>
<sequence>MQKIHFLRDWLLMIRHGFFMRILQVNDFGPFNDNKIWSSLEESFDQTIEFLERLYYAERWRKYKGTTKDTTVIESESNKKLVKFSLTRSNYTEKQHSFEILIIWEIGQKLVKYWFEDVFFPEVERPLKNPAEKISPEDPFRDLSWCYEKSSMDENLHMDMPEGSI</sequence>
<protein>
    <submittedName>
        <fullName evidence="1">Uncharacterized protein</fullName>
    </submittedName>
</protein>
<dbReference type="AlphaFoldDB" id="A0A834J8U3"/>
<comment type="caution">
    <text evidence="1">The sequence shown here is derived from an EMBL/GenBank/DDBJ whole genome shotgun (WGS) entry which is preliminary data.</text>
</comment>
<proteinExistence type="predicted"/>
<evidence type="ECO:0000313" key="2">
    <source>
        <dbReference type="Proteomes" id="UP000617340"/>
    </source>
</evidence>
<dbReference type="EMBL" id="JACSDZ010000020">
    <property type="protein sequence ID" value="KAF7382544.1"/>
    <property type="molecule type" value="Genomic_DNA"/>
</dbReference>